<protein>
    <submittedName>
        <fullName evidence="2">Uncharacterized protein</fullName>
    </submittedName>
</protein>
<dbReference type="EMBL" id="CP036287">
    <property type="protein sequence ID" value="QDU68690.1"/>
    <property type="molecule type" value="Genomic_DNA"/>
</dbReference>
<dbReference type="KEGG" id="pbap:Pla133_37930"/>
<feature type="signal peptide" evidence="1">
    <location>
        <begin position="1"/>
        <end position="29"/>
    </location>
</feature>
<gene>
    <name evidence="2" type="ORF">Pla133_37930</name>
</gene>
<organism evidence="2 3">
    <name type="scientific">Engelhardtia mirabilis</name>
    <dbReference type="NCBI Taxonomy" id="2528011"/>
    <lineage>
        <taxon>Bacteria</taxon>
        <taxon>Pseudomonadati</taxon>
        <taxon>Planctomycetota</taxon>
        <taxon>Planctomycetia</taxon>
        <taxon>Planctomycetia incertae sedis</taxon>
        <taxon>Engelhardtia</taxon>
    </lineage>
</organism>
<evidence type="ECO:0000256" key="1">
    <source>
        <dbReference type="SAM" id="SignalP"/>
    </source>
</evidence>
<proteinExistence type="predicted"/>
<dbReference type="AlphaFoldDB" id="A0A518BNY7"/>
<feature type="chain" id="PRO_5021926947" evidence="1">
    <location>
        <begin position="30"/>
        <end position="189"/>
    </location>
</feature>
<dbReference type="Proteomes" id="UP000316921">
    <property type="component" value="Chromosome"/>
</dbReference>
<reference evidence="2 3" key="1">
    <citation type="submission" date="2019-02" db="EMBL/GenBank/DDBJ databases">
        <title>Deep-cultivation of Planctomycetes and their phenomic and genomic characterization uncovers novel biology.</title>
        <authorList>
            <person name="Wiegand S."/>
            <person name="Jogler M."/>
            <person name="Boedeker C."/>
            <person name="Pinto D."/>
            <person name="Vollmers J."/>
            <person name="Rivas-Marin E."/>
            <person name="Kohn T."/>
            <person name="Peeters S.H."/>
            <person name="Heuer A."/>
            <person name="Rast P."/>
            <person name="Oberbeckmann S."/>
            <person name="Bunk B."/>
            <person name="Jeske O."/>
            <person name="Meyerdierks A."/>
            <person name="Storesund J.E."/>
            <person name="Kallscheuer N."/>
            <person name="Luecker S."/>
            <person name="Lage O.M."/>
            <person name="Pohl T."/>
            <person name="Merkel B.J."/>
            <person name="Hornburger P."/>
            <person name="Mueller R.-W."/>
            <person name="Bruemmer F."/>
            <person name="Labrenz M."/>
            <person name="Spormann A.M."/>
            <person name="Op den Camp H."/>
            <person name="Overmann J."/>
            <person name="Amann R."/>
            <person name="Jetten M.S.M."/>
            <person name="Mascher T."/>
            <person name="Medema M.H."/>
            <person name="Devos D.P."/>
            <person name="Kaster A.-K."/>
            <person name="Ovreas L."/>
            <person name="Rohde M."/>
            <person name="Galperin M.Y."/>
            <person name="Jogler C."/>
        </authorList>
    </citation>
    <scope>NUCLEOTIDE SEQUENCE [LARGE SCALE GENOMIC DNA]</scope>
    <source>
        <strain evidence="2 3">Pla133</strain>
    </source>
</reference>
<name>A0A518BNY7_9BACT</name>
<accession>A0A518BNY7</accession>
<sequence precursor="true">MTAPTPSPRAAIALCAVAAVMLSSASLQSGSPAREGRIPSVPVANEPEAPLAVEIHLDPLQGGRARVRYEVSPLVQCLDASVELRPSSAARVVEHVAPPAGPRARRESVQGLALVEVDGPASLELVFRIALADPGGIDGRSTFSIERQVLWGELPVVDSTQLVYEAGEVTAQVPSILRPRAAVAGGGER</sequence>
<keyword evidence="1" id="KW-0732">Signal</keyword>
<keyword evidence="3" id="KW-1185">Reference proteome</keyword>
<evidence type="ECO:0000313" key="3">
    <source>
        <dbReference type="Proteomes" id="UP000316921"/>
    </source>
</evidence>
<evidence type="ECO:0000313" key="2">
    <source>
        <dbReference type="EMBL" id="QDU68690.1"/>
    </source>
</evidence>